<dbReference type="SUPFAM" id="SSF52833">
    <property type="entry name" value="Thioredoxin-like"/>
    <property type="match status" value="1"/>
</dbReference>
<dbReference type="InterPro" id="IPR013740">
    <property type="entry name" value="Redoxin"/>
</dbReference>
<dbReference type="PANTHER" id="PTHR42852">
    <property type="entry name" value="THIOL:DISULFIDE INTERCHANGE PROTEIN DSBE"/>
    <property type="match status" value="1"/>
</dbReference>
<dbReference type="PANTHER" id="PTHR42852:SF13">
    <property type="entry name" value="PROTEIN DIPZ"/>
    <property type="match status" value="1"/>
</dbReference>
<dbReference type="Gene3D" id="2.60.120.260">
    <property type="entry name" value="Galactose-binding domain-like"/>
    <property type="match status" value="1"/>
</dbReference>
<keyword evidence="1" id="KW-1133">Transmembrane helix</keyword>
<dbReference type="CDD" id="cd03012">
    <property type="entry name" value="TlpA_like_DipZ_like"/>
    <property type="match status" value="1"/>
</dbReference>
<feature type="transmembrane region" description="Helical" evidence="1">
    <location>
        <begin position="157"/>
        <end position="182"/>
    </location>
</feature>
<dbReference type="InterPro" id="IPR041017">
    <property type="entry name" value="Thioredoxin_10"/>
</dbReference>
<dbReference type="InterPro" id="IPR013766">
    <property type="entry name" value="Thioredoxin_domain"/>
</dbReference>
<dbReference type="Pfam" id="PF08534">
    <property type="entry name" value="Redoxin"/>
    <property type="match status" value="1"/>
</dbReference>
<dbReference type="RefSeq" id="WP_125228113.1">
    <property type="nucleotide sequence ID" value="NZ_RQYT01000019.1"/>
</dbReference>
<feature type="transmembrane region" description="Helical" evidence="1">
    <location>
        <begin position="194"/>
        <end position="214"/>
    </location>
</feature>
<dbReference type="Gene3D" id="3.40.30.10">
    <property type="entry name" value="Glutaredoxin"/>
    <property type="match status" value="1"/>
</dbReference>
<feature type="domain" description="Thioredoxin" evidence="2">
    <location>
        <begin position="252"/>
        <end position="397"/>
    </location>
</feature>
<dbReference type="InterPro" id="IPR036249">
    <property type="entry name" value="Thioredoxin-like_sf"/>
</dbReference>
<feature type="transmembrane region" description="Helical" evidence="1">
    <location>
        <begin position="6"/>
        <end position="30"/>
    </location>
</feature>
<evidence type="ECO:0000313" key="3">
    <source>
        <dbReference type="EMBL" id="RRD49273.1"/>
    </source>
</evidence>
<organism evidence="3 4">
    <name type="scientific">Arachnia propionica</name>
    <dbReference type="NCBI Taxonomy" id="1750"/>
    <lineage>
        <taxon>Bacteria</taxon>
        <taxon>Bacillati</taxon>
        <taxon>Actinomycetota</taxon>
        <taxon>Actinomycetes</taxon>
        <taxon>Propionibacteriales</taxon>
        <taxon>Propionibacteriaceae</taxon>
        <taxon>Arachnia</taxon>
    </lineage>
</organism>
<dbReference type="EMBL" id="RQYT01000019">
    <property type="protein sequence ID" value="RRD49273.1"/>
    <property type="molecule type" value="Genomic_DNA"/>
</dbReference>
<evidence type="ECO:0000313" key="4">
    <source>
        <dbReference type="Proteomes" id="UP000280935"/>
    </source>
</evidence>
<feature type="transmembrane region" description="Helical" evidence="1">
    <location>
        <begin position="72"/>
        <end position="94"/>
    </location>
</feature>
<proteinExistence type="predicted"/>
<evidence type="ECO:0000256" key="1">
    <source>
        <dbReference type="SAM" id="Phobius"/>
    </source>
</evidence>
<keyword evidence="1" id="KW-0472">Membrane</keyword>
<accession>A0A3P1WXZ3</accession>
<dbReference type="InterPro" id="IPR050553">
    <property type="entry name" value="Thioredoxin_ResA/DsbE_sf"/>
</dbReference>
<evidence type="ECO:0000259" key="2">
    <source>
        <dbReference type="PROSITE" id="PS51352"/>
    </source>
</evidence>
<dbReference type="Proteomes" id="UP000280935">
    <property type="component" value="Unassembled WGS sequence"/>
</dbReference>
<dbReference type="Pfam" id="PF17991">
    <property type="entry name" value="Thioredoxin_10"/>
    <property type="match status" value="1"/>
</dbReference>
<dbReference type="AlphaFoldDB" id="A0A3P1WXZ3"/>
<dbReference type="GO" id="GO:0016491">
    <property type="term" value="F:oxidoreductase activity"/>
    <property type="evidence" value="ECO:0007669"/>
    <property type="project" value="InterPro"/>
</dbReference>
<feature type="transmembrane region" description="Helical" evidence="1">
    <location>
        <begin position="42"/>
        <end position="66"/>
    </location>
</feature>
<gene>
    <name evidence="3" type="ORF">EII35_08880</name>
</gene>
<dbReference type="OrthoDB" id="9811352at2"/>
<keyword evidence="1" id="KW-0812">Transmembrane</keyword>
<reference evidence="3 4" key="1">
    <citation type="submission" date="2018-11" db="EMBL/GenBank/DDBJ databases">
        <title>Genomes From Bacteria Associated with the Canine Oral Cavity: a Test Case for Automated Genome-Based Taxonomic Assignment.</title>
        <authorList>
            <person name="Coil D.A."/>
            <person name="Jospin G."/>
            <person name="Darling A.E."/>
            <person name="Wallis C."/>
            <person name="Davis I.J."/>
            <person name="Harris S."/>
            <person name="Eisen J.A."/>
            <person name="Holcombe L.J."/>
            <person name="O'Flynn C."/>
        </authorList>
    </citation>
    <scope>NUCLEOTIDE SEQUENCE [LARGE SCALE GENOMIC DNA]</scope>
    <source>
        <strain evidence="3 4">OH2822_COT-296</strain>
    </source>
</reference>
<sequence>MVVTALLSLLAGVLTVLAPCVLPFLPVIVGGSLGHGSRRRPYLIAGSLVASLLLFTLLLKVSTAFLHIDPRAWAIGSGTLVVLLGLVMLFPGVWARVSTALKLDNAHQLLDKARGQRSETLGAVLTGAALGPVFSSCSPTYAWVIATVLPASPTVGLFYLGVYCVGMAGALLAISLAGRTLINRLGWAANPRGWFQRVIAGLFIVVGVLVATGLDKDFQAWAVDRFPSLAAFEEGLIPSAEVAMPATDRGEIPNPTAAPELTGISAWINSDPLTLAELRGKVVLVDFWTYSCVNCVRTQPYLNAWYDRYHDAGFEIVGVHAPEFAFEKVKENVERAVVDAGIRYPVALDNDFATWRAYDNRYWPAKYLIDQEGRIRWVHFGEGDYEEAEQQIRDLLGESGDKATVSDEVMQHTPGQSPETYLGTLRAAGNDVTLVEGNHDYGVAGDPSASGHWTLGGSWQADGESITATRDGAQLRYRFSGREMYLVMDGPAGSRVKVEVEGGVTPGGEHVQGDHAVIDGARMYRLVSLPEVTGGTTVTLTFDEGVRANAFTFG</sequence>
<name>A0A3P1WXZ3_9ACTN</name>
<comment type="caution">
    <text evidence="3">The sequence shown here is derived from an EMBL/GenBank/DDBJ whole genome shotgun (WGS) entry which is preliminary data.</text>
</comment>
<dbReference type="PROSITE" id="PS51352">
    <property type="entry name" value="THIOREDOXIN_2"/>
    <property type="match status" value="1"/>
</dbReference>
<protein>
    <submittedName>
        <fullName evidence="3">Cytochrome c biogenesis protein DipZ</fullName>
    </submittedName>
</protein>